<dbReference type="GO" id="GO:0016491">
    <property type="term" value="F:oxidoreductase activity"/>
    <property type="evidence" value="ECO:0007669"/>
    <property type="project" value="UniProtKB-KW"/>
</dbReference>
<evidence type="ECO:0000313" key="4">
    <source>
        <dbReference type="Proteomes" id="UP001597368"/>
    </source>
</evidence>
<dbReference type="PANTHER" id="PTHR42685">
    <property type="entry name" value="GERANYLGERANYL DIPHOSPHATE REDUCTASE"/>
    <property type="match status" value="1"/>
</dbReference>
<dbReference type="RefSeq" id="WP_379580957.1">
    <property type="nucleotide sequence ID" value="NZ_JBHUFV010000077.1"/>
</dbReference>
<dbReference type="EMBL" id="JBHUFV010000077">
    <property type="protein sequence ID" value="MFD1938863.1"/>
    <property type="molecule type" value="Genomic_DNA"/>
</dbReference>
<keyword evidence="1" id="KW-0812">Transmembrane</keyword>
<sequence length="396" mass="42389">MTYDVVIVGAGVAGCTAAILYGRAGLRVAIIEKHRTISTHKVLCGHFVLGGTQPMLRRTGLWEAMVDAGAAVGDIARWTTAGWFVPEPGLPECISLRREKLDPLLRTIAAGTPGVDLVLGRTVTGLLESGGRITGVRVGDEEIQARLVVGADGHRSPVAQLAGVPEDVAPNERFGLWAYYRGVVPRGPAASQIWSLDPDVGILVRTDHDLHMLVAFPAKARLAEFQADRAGALERFMACLPDAPDLSSAERVSKVIGTNDYPCVRRDPAPRPGLVLVGDAAITGDPTPAVGCGWAFRAAEWLVESTAPALLDSGDLEAGVAAYRQALEFIVEHDRIGRRDALARPANPVQKLVTKAAYRDRELARRVYLFSMRAIPAAGLVSARTLLRAVWGAIRP</sequence>
<evidence type="ECO:0000256" key="1">
    <source>
        <dbReference type="SAM" id="Phobius"/>
    </source>
</evidence>
<keyword evidence="4" id="KW-1185">Reference proteome</keyword>
<dbReference type="Gene3D" id="3.50.50.60">
    <property type="entry name" value="FAD/NAD(P)-binding domain"/>
    <property type="match status" value="1"/>
</dbReference>
<evidence type="ECO:0000313" key="3">
    <source>
        <dbReference type="EMBL" id="MFD1938863.1"/>
    </source>
</evidence>
<keyword evidence="1" id="KW-0472">Membrane</keyword>
<dbReference type="PRINTS" id="PR00420">
    <property type="entry name" value="RNGMNOXGNASE"/>
</dbReference>
<proteinExistence type="predicted"/>
<dbReference type="InterPro" id="IPR050407">
    <property type="entry name" value="Geranylgeranyl_reductase"/>
</dbReference>
<protein>
    <submittedName>
        <fullName evidence="3">NAD(P)/FAD-dependent oxidoreductase</fullName>
        <ecNumber evidence="3">1.-.-.-</ecNumber>
    </submittedName>
</protein>
<keyword evidence="1" id="KW-1133">Transmembrane helix</keyword>
<dbReference type="EC" id="1.-.-.-" evidence="3"/>
<gene>
    <name evidence="3" type="ORF">ACFSKW_46130</name>
</gene>
<organism evidence="3 4">
    <name type="scientific">Nonomuraea mangrovi</name>
    <dbReference type="NCBI Taxonomy" id="2316207"/>
    <lineage>
        <taxon>Bacteria</taxon>
        <taxon>Bacillati</taxon>
        <taxon>Actinomycetota</taxon>
        <taxon>Actinomycetes</taxon>
        <taxon>Streptosporangiales</taxon>
        <taxon>Streptosporangiaceae</taxon>
        <taxon>Nonomuraea</taxon>
    </lineage>
</organism>
<evidence type="ECO:0000259" key="2">
    <source>
        <dbReference type="Pfam" id="PF01494"/>
    </source>
</evidence>
<dbReference type="PANTHER" id="PTHR42685:SF22">
    <property type="entry name" value="CONDITIONED MEDIUM FACTOR RECEPTOR 1"/>
    <property type="match status" value="1"/>
</dbReference>
<dbReference type="Proteomes" id="UP001597368">
    <property type="component" value="Unassembled WGS sequence"/>
</dbReference>
<comment type="caution">
    <text evidence="3">The sequence shown here is derived from an EMBL/GenBank/DDBJ whole genome shotgun (WGS) entry which is preliminary data.</text>
</comment>
<reference evidence="4" key="1">
    <citation type="journal article" date="2019" name="Int. J. Syst. Evol. Microbiol.">
        <title>The Global Catalogue of Microorganisms (GCM) 10K type strain sequencing project: providing services to taxonomists for standard genome sequencing and annotation.</title>
        <authorList>
            <consortium name="The Broad Institute Genomics Platform"/>
            <consortium name="The Broad Institute Genome Sequencing Center for Infectious Disease"/>
            <person name="Wu L."/>
            <person name="Ma J."/>
        </authorList>
    </citation>
    <scope>NUCLEOTIDE SEQUENCE [LARGE SCALE GENOMIC DNA]</scope>
    <source>
        <strain evidence="4">ICMP 6774ER</strain>
    </source>
</reference>
<dbReference type="InterPro" id="IPR036188">
    <property type="entry name" value="FAD/NAD-bd_sf"/>
</dbReference>
<dbReference type="SUPFAM" id="SSF51905">
    <property type="entry name" value="FAD/NAD(P)-binding domain"/>
    <property type="match status" value="1"/>
</dbReference>
<dbReference type="InterPro" id="IPR002938">
    <property type="entry name" value="FAD-bd"/>
</dbReference>
<dbReference type="Pfam" id="PF01494">
    <property type="entry name" value="FAD_binding_3"/>
    <property type="match status" value="1"/>
</dbReference>
<keyword evidence="3" id="KW-0560">Oxidoreductase</keyword>
<name>A0ABW4TC00_9ACTN</name>
<feature type="transmembrane region" description="Helical" evidence="1">
    <location>
        <begin position="6"/>
        <end position="26"/>
    </location>
</feature>
<feature type="domain" description="FAD-binding" evidence="2">
    <location>
        <begin position="3"/>
        <end position="165"/>
    </location>
</feature>
<accession>A0ABW4TC00</accession>